<keyword evidence="1" id="KW-0812">Transmembrane</keyword>
<proteinExistence type="predicted"/>
<protein>
    <submittedName>
        <fullName evidence="2">Uncharacterized protein</fullName>
    </submittedName>
</protein>
<sequence length="153" mass="16913">MDGVAIGLGVTETVMTIICIALMRVNQLTIIEAIPTDTFLYDNPADSMNMLVGTLIAFIIITPSLLTAYFKGDDFVRQSYLSPLLNAVGFILFLASGSLTINHFVRWGRYPFGQNFPNYYYDQGLALGSLMIINSVFYLSDAIYAFVKIKGLA</sequence>
<dbReference type="OrthoDB" id="6592556at2759"/>
<dbReference type="InterPro" id="IPR038976">
    <property type="entry name" value="Ssk"/>
</dbReference>
<feature type="transmembrane region" description="Helical" evidence="1">
    <location>
        <begin position="50"/>
        <end position="72"/>
    </location>
</feature>
<accession>A0A7R8XGF2</accession>
<dbReference type="GO" id="GO:0005886">
    <property type="term" value="C:plasma membrane"/>
    <property type="evidence" value="ECO:0007669"/>
    <property type="project" value="TreeGrafter"/>
</dbReference>
<organism evidence="2">
    <name type="scientific">Darwinula stevensoni</name>
    <dbReference type="NCBI Taxonomy" id="69355"/>
    <lineage>
        <taxon>Eukaryota</taxon>
        <taxon>Metazoa</taxon>
        <taxon>Ecdysozoa</taxon>
        <taxon>Arthropoda</taxon>
        <taxon>Crustacea</taxon>
        <taxon>Oligostraca</taxon>
        <taxon>Ostracoda</taxon>
        <taxon>Podocopa</taxon>
        <taxon>Podocopida</taxon>
        <taxon>Darwinulocopina</taxon>
        <taxon>Darwinuloidea</taxon>
        <taxon>Darwinulidae</taxon>
        <taxon>Darwinula</taxon>
    </lineage>
</organism>
<feature type="transmembrane region" description="Helical" evidence="1">
    <location>
        <begin position="125"/>
        <end position="147"/>
    </location>
</feature>
<name>A0A7R8XGF2_9CRUS</name>
<evidence type="ECO:0000256" key="1">
    <source>
        <dbReference type="SAM" id="Phobius"/>
    </source>
</evidence>
<feature type="transmembrane region" description="Helical" evidence="1">
    <location>
        <begin position="84"/>
        <end position="105"/>
    </location>
</feature>
<dbReference type="PANTHER" id="PTHR36692:SF3">
    <property type="entry name" value="PROTEIN SNAKESKIN"/>
    <property type="match status" value="1"/>
</dbReference>
<dbReference type="AlphaFoldDB" id="A0A7R8XGF2"/>
<evidence type="ECO:0000313" key="2">
    <source>
        <dbReference type="EMBL" id="CAD7245753.1"/>
    </source>
</evidence>
<dbReference type="GO" id="GO:0019991">
    <property type="term" value="P:septate junction assembly"/>
    <property type="evidence" value="ECO:0007669"/>
    <property type="project" value="InterPro"/>
</dbReference>
<reference evidence="2" key="1">
    <citation type="submission" date="2020-11" db="EMBL/GenBank/DDBJ databases">
        <authorList>
            <person name="Tran Van P."/>
        </authorList>
    </citation>
    <scope>NUCLEOTIDE SEQUENCE</scope>
</reference>
<keyword evidence="1" id="KW-0472">Membrane</keyword>
<keyword evidence="3" id="KW-1185">Reference proteome</keyword>
<evidence type="ECO:0000313" key="3">
    <source>
        <dbReference type="Proteomes" id="UP000677054"/>
    </source>
</evidence>
<dbReference type="PANTHER" id="PTHR36692">
    <property type="entry name" value="PROTEIN SNAKESKIN"/>
    <property type="match status" value="1"/>
</dbReference>
<dbReference type="Proteomes" id="UP000677054">
    <property type="component" value="Unassembled WGS sequence"/>
</dbReference>
<gene>
    <name evidence="2" type="ORF">DSTB1V02_LOCUS5620</name>
</gene>
<dbReference type="EMBL" id="LR900462">
    <property type="protein sequence ID" value="CAD7245753.1"/>
    <property type="molecule type" value="Genomic_DNA"/>
</dbReference>
<dbReference type="EMBL" id="CAJPEV010000945">
    <property type="protein sequence ID" value="CAG0889678.1"/>
    <property type="molecule type" value="Genomic_DNA"/>
</dbReference>
<keyword evidence="1" id="KW-1133">Transmembrane helix</keyword>